<dbReference type="PANTHER" id="PTHR46268:SF6">
    <property type="entry name" value="UNIVERSAL STRESS PROTEIN UP12"/>
    <property type="match status" value="1"/>
</dbReference>
<keyword evidence="6" id="KW-1185">Reference proteome</keyword>
<evidence type="ECO:0000313" key="8">
    <source>
        <dbReference type="Proteomes" id="UP000267921"/>
    </source>
</evidence>
<dbReference type="GeneID" id="30582425"/>
<dbReference type="CDD" id="cd00293">
    <property type="entry name" value="USP-like"/>
    <property type="match status" value="1"/>
</dbReference>
<accession>A0A1L3Q0B6</accession>
<evidence type="ECO:0000313" key="4">
    <source>
        <dbReference type="EMBL" id="RNI10812.1"/>
    </source>
</evidence>
<comment type="similarity">
    <text evidence="1">Belongs to the universal stress protein A family.</text>
</comment>
<dbReference type="Proteomes" id="UP000186879">
    <property type="component" value="Chromosome"/>
</dbReference>
<sequence>MVYNTILITTDGSENARKAVQSGIDLASACGSKVYALYVMEMNPVGMTREAIHRDWKTAMQVSLPEHISPAQWREFAKIADENWKIERKKHLEEKAENILSYVEDLGKNKGVDVEKVHIEGKPANEILDFASDKNVDLIVMGTLGMGSDGTFRLGRVAERVIHNAGCDVMSVR</sequence>
<dbReference type="AlphaFoldDB" id="A0A1L3Q0B6"/>
<dbReference type="EMBL" id="RJJG01000001">
    <property type="protein sequence ID" value="RNI10812.1"/>
    <property type="molecule type" value="Genomic_DNA"/>
</dbReference>
<name>A0A1L3Q0B6_9EURY</name>
<dbReference type="Proteomes" id="UP000198669">
    <property type="component" value="Unassembled WGS sequence"/>
</dbReference>
<evidence type="ECO:0000313" key="5">
    <source>
        <dbReference type="EMBL" id="SDW02397.1"/>
    </source>
</evidence>
<gene>
    <name evidence="3" type="ORF">BHR79_01675</name>
    <name evidence="4" type="ORF">EFE40_01115</name>
    <name evidence="5" type="ORF">SAMN04515625_0158</name>
</gene>
<dbReference type="KEGG" id="mhaz:BHR79_01675"/>
<protein>
    <submittedName>
        <fullName evidence="4 5">Universal stress protein</fullName>
    </submittedName>
    <submittedName>
        <fullName evidence="3">Universal stress protein UspA</fullName>
    </submittedName>
</protein>
<dbReference type="RefSeq" id="WP_072560609.1">
    <property type="nucleotide sequence ID" value="NZ_CP017921.1"/>
</dbReference>
<dbReference type="STRING" id="2177.BHR79_01675"/>
<dbReference type="InterPro" id="IPR014729">
    <property type="entry name" value="Rossmann-like_a/b/a_fold"/>
</dbReference>
<dbReference type="PANTHER" id="PTHR46268">
    <property type="entry name" value="STRESS RESPONSE PROTEIN NHAX"/>
    <property type="match status" value="1"/>
</dbReference>
<reference evidence="4 8" key="3">
    <citation type="submission" date="2018-10" db="EMBL/GenBank/DDBJ databases">
        <title>Cultivation of a novel Methanohalophilus strain from Kebrit Deep of the Red Sea and a genomic comparison of members of the genus Methanohalophilus.</title>
        <authorList>
            <person name="Guan Y."/>
            <person name="Ngugi D.K."/>
            <person name="Stingl U."/>
        </authorList>
    </citation>
    <scope>NUCLEOTIDE SEQUENCE [LARGE SCALE GENOMIC DNA]</scope>
    <source>
        <strain evidence="4 8">DSM 3094</strain>
    </source>
</reference>
<reference evidence="3 6" key="1">
    <citation type="submission" date="2016-10" db="EMBL/GenBank/DDBJ databases">
        <title>Methanohalophilus halophilus.</title>
        <authorList>
            <person name="L'haridon S."/>
        </authorList>
    </citation>
    <scope>NUCLEOTIDE SEQUENCE [LARGE SCALE GENOMIC DNA]</scope>
    <source>
        <strain evidence="3 6">Z-7982</strain>
    </source>
</reference>
<dbReference type="Gene3D" id="3.40.50.620">
    <property type="entry name" value="HUPs"/>
    <property type="match status" value="1"/>
</dbReference>
<evidence type="ECO:0000313" key="7">
    <source>
        <dbReference type="Proteomes" id="UP000198669"/>
    </source>
</evidence>
<proteinExistence type="inferred from homology"/>
<dbReference type="SUPFAM" id="SSF52402">
    <property type="entry name" value="Adenine nucleotide alpha hydrolases-like"/>
    <property type="match status" value="1"/>
</dbReference>
<evidence type="ECO:0000313" key="6">
    <source>
        <dbReference type="Proteomes" id="UP000186879"/>
    </source>
</evidence>
<dbReference type="OrthoDB" id="105697at2157"/>
<evidence type="ECO:0000313" key="3">
    <source>
        <dbReference type="EMBL" id="APH38320.1"/>
    </source>
</evidence>
<reference evidence="5 7" key="2">
    <citation type="submission" date="2016-10" db="EMBL/GenBank/DDBJ databases">
        <authorList>
            <person name="de Groot N.N."/>
        </authorList>
    </citation>
    <scope>NUCLEOTIDE SEQUENCE [LARGE SCALE GENOMIC DNA]</scope>
    <source>
        <strain evidence="5 7">Z-7982</strain>
    </source>
</reference>
<dbReference type="EMBL" id="CP017921">
    <property type="protein sequence ID" value="APH38320.1"/>
    <property type="molecule type" value="Genomic_DNA"/>
</dbReference>
<dbReference type="InterPro" id="IPR006015">
    <property type="entry name" value="Universal_stress_UspA"/>
</dbReference>
<evidence type="ECO:0000259" key="2">
    <source>
        <dbReference type="Pfam" id="PF00582"/>
    </source>
</evidence>
<dbReference type="PRINTS" id="PR01438">
    <property type="entry name" value="UNVRSLSTRESS"/>
</dbReference>
<evidence type="ECO:0000256" key="1">
    <source>
        <dbReference type="ARBA" id="ARBA00008791"/>
    </source>
</evidence>
<dbReference type="Proteomes" id="UP000267921">
    <property type="component" value="Unassembled WGS sequence"/>
</dbReference>
<dbReference type="InterPro" id="IPR006016">
    <property type="entry name" value="UspA"/>
</dbReference>
<feature type="domain" description="UspA" evidence="2">
    <location>
        <begin position="3"/>
        <end position="173"/>
    </location>
</feature>
<dbReference type="Pfam" id="PF00582">
    <property type="entry name" value="Usp"/>
    <property type="match status" value="1"/>
</dbReference>
<dbReference type="EMBL" id="FNMU01000001">
    <property type="protein sequence ID" value="SDW02397.1"/>
    <property type="molecule type" value="Genomic_DNA"/>
</dbReference>
<organism evidence="3 6">
    <name type="scientific">Methanohalophilus halophilus</name>
    <dbReference type="NCBI Taxonomy" id="2177"/>
    <lineage>
        <taxon>Archaea</taxon>
        <taxon>Methanobacteriati</taxon>
        <taxon>Methanobacteriota</taxon>
        <taxon>Stenosarchaea group</taxon>
        <taxon>Methanomicrobia</taxon>
        <taxon>Methanosarcinales</taxon>
        <taxon>Methanosarcinaceae</taxon>
        <taxon>Methanohalophilus</taxon>
    </lineage>
</organism>